<dbReference type="RefSeq" id="WP_322187267.1">
    <property type="nucleotide sequence ID" value="NZ_JAXLPB010000003.1"/>
</dbReference>
<protein>
    <submittedName>
        <fullName evidence="4">GNAT family N-acetyltransferase</fullName>
    </submittedName>
</protein>
<keyword evidence="1" id="KW-0808">Transferase</keyword>
<evidence type="ECO:0000259" key="3">
    <source>
        <dbReference type="PROSITE" id="PS51186"/>
    </source>
</evidence>
<reference evidence="4 5" key="1">
    <citation type="submission" date="2023-12" db="EMBL/GenBank/DDBJ databases">
        <title>Description of Novel Strain Fulvimarina sp. 2208YS6-2-32 isolated from Uroteuthis (Photololigo) edulis.</title>
        <authorList>
            <person name="Park J.-S."/>
        </authorList>
    </citation>
    <scope>NUCLEOTIDE SEQUENCE [LARGE SCALE GENOMIC DNA]</scope>
    <source>
        <strain evidence="4 5">2208YS6-2-32</strain>
    </source>
</reference>
<dbReference type="InterPro" id="IPR050832">
    <property type="entry name" value="Bact_Acetyltransf"/>
</dbReference>
<sequence length="156" mass="17881">MTFAVRAERFLGDDVRGLVIKLDDDLRPVAPRKYRFGLNFEEMTRRDFKVFVCRNSEGEAVAMGTLKTHPCGTGEVKRMYTDPALRRRGLARKILKAIIDSAMARGMTRLVIETGAQEEYRPARILYESFGFTPCDTVLDYAVTDHSRYYEKTLEA</sequence>
<gene>
    <name evidence="4" type="ORF">U0C82_11590</name>
</gene>
<dbReference type="InterPro" id="IPR000182">
    <property type="entry name" value="GNAT_dom"/>
</dbReference>
<proteinExistence type="predicted"/>
<dbReference type="Proteomes" id="UP001294412">
    <property type="component" value="Unassembled WGS sequence"/>
</dbReference>
<evidence type="ECO:0000313" key="4">
    <source>
        <dbReference type="EMBL" id="MDY8109782.1"/>
    </source>
</evidence>
<evidence type="ECO:0000256" key="2">
    <source>
        <dbReference type="ARBA" id="ARBA00023315"/>
    </source>
</evidence>
<dbReference type="SUPFAM" id="SSF55729">
    <property type="entry name" value="Acyl-CoA N-acyltransferases (Nat)"/>
    <property type="match status" value="1"/>
</dbReference>
<accession>A0ABU5I3W5</accession>
<evidence type="ECO:0000313" key="5">
    <source>
        <dbReference type="Proteomes" id="UP001294412"/>
    </source>
</evidence>
<dbReference type="CDD" id="cd04301">
    <property type="entry name" value="NAT_SF"/>
    <property type="match status" value="1"/>
</dbReference>
<name>A0ABU5I3W5_9HYPH</name>
<dbReference type="PANTHER" id="PTHR43877">
    <property type="entry name" value="AMINOALKYLPHOSPHONATE N-ACETYLTRANSFERASE-RELATED-RELATED"/>
    <property type="match status" value="1"/>
</dbReference>
<keyword evidence="2" id="KW-0012">Acyltransferase</keyword>
<dbReference type="EMBL" id="JAXLPB010000003">
    <property type="protein sequence ID" value="MDY8109782.1"/>
    <property type="molecule type" value="Genomic_DNA"/>
</dbReference>
<dbReference type="PROSITE" id="PS51186">
    <property type="entry name" value="GNAT"/>
    <property type="match status" value="1"/>
</dbReference>
<organism evidence="4 5">
    <name type="scientific">Fulvimarina uroteuthidis</name>
    <dbReference type="NCBI Taxonomy" id="3098149"/>
    <lineage>
        <taxon>Bacteria</taxon>
        <taxon>Pseudomonadati</taxon>
        <taxon>Pseudomonadota</taxon>
        <taxon>Alphaproteobacteria</taxon>
        <taxon>Hyphomicrobiales</taxon>
        <taxon>Aurantimonadaceae</taxon>
        <taxon>Fulvimarina</taxon>
    </lineage>
</organism>
<dbReference type="InterPro" id="IPR016181">
    <property type="entry name" value="Acyl_CoA_acyltransferase"/>
</dbReference>
<dbReference type="Pfam" id="PF00583">
    <property type="entry name" value="Acetyltransf_1"/>
    <property type="match status" value="1"/>
</dbReference>
<comment type="caution">
    <text evidence="4">The sequence shown here is derived from an EMBL/GenBank/DDBJ whole genome shotgun (WGS) entry which is preliminary data.</text>
</comment>
<dbReference type="Gene3D" id="3.40.630.30">
    <property type="match status" value="1"/>
</dbReference>
<keyword evidence="5" id="KW-1185">Reference proteome</keyword>
<dbReference type="PANTHER" id="PTHR43877:SF5">
    <property type="entry name" value="BLL8307 PROTEIN"/>
    <property type="match status" value="1"/>
</dbReference>
<evidence type="ECO:0000256" key="1">
    <source>
        <dbReference type="ARBA" id="ARBA00022679"/>
    </source>
</evidence>
<feature type="domain" description="N-acetyltransferase" evidence="3">
    <location>
        <begin position="1"/>
        <end position="155"/>
    </location>
</feature>